<reference evidence="2 3" key="1">
    <citation type="submission" date="2007-01" db="EMBL/GenBank/DDBJ databases">
        <authorList>
            <person name="Haygood M."/>
            <person name="Podell S."/>
            <person name="Anderson C."/>
            <person name="Hopkinson B."/>
            <person name="Roe K."/>
            <person name="Barbeau K."/>
            <person name="Gaasterland T."/>
            <person name="Ferriera S."/>
            <person name="Johnson J."/>
            <person name="Kravitz S."/>
            <person name="Beeson K."/>
            <person name="Sutton G."/>
            <person name="Rogers Y.-H."/>
            <person name="Friedman R."/>
            <person name="Frazier M."/>
            <person name="Venter J.C."/>
        </authorList>
    </citation>
    <scope>NUCLEOTIDE SEQUENCE [LARGE SCALE GENOMIC DNA]</scope>
    <source>
        <strain evidence="2 3">ATCC 23134</strain>
    </source>
</reference>
<evidence type="ECO:0008006" key="4">
    <source>
        <dbReference type="Google" id="ProtNLM"/>
    </source>
</evidence>
<evidence type="ECO:0000256" key="1">
    <source>
        <dbReference type="SAM" id="SignalP"/>
    </source>
</evidence>
<protein>
    <recommendedName>
        <fullName evidence="4">Lipoprotein</fullName>
    </recommendedName>
</protein>
<keyword evidence="3" id="KW-1185">Reference proteome</keyword>
<evidence type="ECO:0000313" key="3">
    <source>
        <dbReference type="Proteomes" id="UP000004095"/>
    </source>
</evidence>
<sequence length="334" mass="39346">MKYKINYIIALGALLCLSATDGFAQNNQYTTEIYGKVAQFKTLKLPKKLTVVTQDFFNQQANHAYINGDGSYKVRFQKYYEGRVFLKYRSHTQSIYIRPGEKLQVNWMPIGNTKNLVEFLGESPSTSLNQTITQWKNYQTRSAPYHEWMRDLTFAQLQDSVTQYTRSELKRLQQFCLSSQCSGEFLQWARTAILYTEAHQLMRFRWYQPVANNKSPLKVIPKGYNYSFTYKFSLNQPRALKTLPYCSYIHEHNQHWRYIAYSKKVLDSQKIDREKELAWIIKNTEQGLARDLMLAENYGALVQEGNQTLIKKLTPLFLKYVQFVPARDYIKELN</sequence>
<keyword evidence="1" id="KW-0732">Signal</keyword>
<name>A1ZJC3_MICM2</name>
<feature type="chain" id="PRO_5002641655" description="Lipoprotein" evidence="1">
    <location>
        <begin position="25"/>
        <end position="334"/>
    </location>
</feature>
<dbReference type="RefSeq" id="WP_002696144.1">
    <property type="nucleotide sequence ID" value="NZ_AAWS01000010.1"/>
</dbReference>
<feature type="signal peptide" evidence="1">
    <location>
        <begin position="1"/>
        <end position="24"/>
    </location>
</feature>
<dbReference type="EMBL" id="AAWS01000010">
    <property type="protein sequence ID" value="EAY29659.1"/>
    <property type="molecule type" value="Genomic_DNA"/>
</dbReference>
<dbReference type="Proteomes" id="UP000004095">
    <property type="component" value="Unassembled WGS sequence"/>
</dbReference>
<comment type="caution">
    <text evidence="2">The sequence shown here is derived from an EMBL/GenBank/DDBJ whole genome shotgun (WGS) entry which is preliminary data.</text>
</comment>
<gene>
    <name evidence="2" type="ORF">M23134_00543</name>
</gene>
<dbReference type="AlphaFoldDB" id="A1ZJC3"/>
<organism evidence="2 3">
    <name type="scientific">Microscilla marina ATCC 23134</name>
    <dbReference type="NCBI Taxonomy" id="313606"/>
    <lineage>
        <taxon>Bacteria</taxon>
        <taxon>Pseudomonadati</taxon>
        <taxon>Bacteroidota</taxon>
        <taxon>Cytophagia</taxon>
        <taxon>Cytophagales</taxon>
        <taxon>Microscillaceae</taxon>
        <taxon>Microscilla</taxon>
    </lineage>
</organism>
<accession>A1ZJC3</accession>
<proteinExistence type="predicted"/>
<evidence type="ECO:0000313" key="2">
    <source>
        <dbReference type="EMBL" id="EAY29659.1"/>
    </source>
</evidence>